<accession>A0A7W8DWB2</accession>
<name>A0A7W8DWB2_9HYPH</name>
<reference evidence="2 3" key="1">
    <citation type="submission" date="2020-08" db="EMBL/GenBank/DDBJ databases">
        <title>Genomic Encyclopedia of Type Strains, Phase IV (KMG-IV): sequencing the most valuable type-strain genomes for metagenomic binning, comparative biology and taxonomic classification.</title>
        <authorList>
            <person name="Goeker M."/>
        </authorList>
    </citation>
    <scope>NUCLEOTIDE SEQUENCE [LARGE SCALE GENOMIC DNA]</scope>
    <source>
        <strain evidence="2 3">DSM 21319</strain>
    </source>
</reference>
<evidence type="ECO:0000256" key="1">
    <source>
        <dbReference type="SAM" id="Phobius"/>
    </source>
</evidence>
<protein>
    <submittedName>
        <fullName evidence="2">Uncharacterized protein</fullName>
    </submittedName>
</protein>
<evidence type="ECO:0000313" key="3">
    <source>
        <dbReference type="Proteomes" id="UP000535406"/>
    </source>
</evidence>
<feature type="transmembrane region" description="Helical" evidence="1">
    <location>
        <begin position="12"/>
        <end position="35"/>
    </location>
</feature>
<keyword evidence="1" id="KW-0812">Transmembrane</keyword>
<dbReference type="AlphaFoldDB" id="A0A7W8DWB2"/>
<comment type="caution">
    <text evidence="2">The sequence shown here is derived from an EMBL/GenBank/DDBJ whole genome shotgun (WGS) entry which is preliminary data.</text>
</comment>
<gene>
    <name evidence="2" type="ORF">HNQ66_004356</name>
</gene>
<evidence type="ECO:0000313" key="2">
    <source>
        <dbReference type="EMBL" id="MBB5044929.1"/>
    </source>
</evidence>
<organism evidence="2 3">
    <name type="scientific">Shinella fusca</name>
    <dbReference type="NCBI Taxonomy" id="544480"/>
    <lineage>
        <taxon>Bacteria</taxon>
        <taxon>Pseudomonadati</taxon>
        <taxon>Pseudomonadota</taxon>
        <taxon>Alphaproteobacteria</taxon>
        <taxon>Hyphomicrobiales</taxon>
        <taxon>Rhizobiaceae</taxon>
        <taxon>Shinella</taxon>
    </lineage>
</organism>
<dbReference type="EMBL" id="JACHIK010000023">
    <property type="protein sequence ID" value="MBB5044929.1"/>
    <property type="molecule type" value="Genomic_DNA"/>
</dbReference>
<keyword evidence="1" id="KW-0472">Membrane</keyword>
<sequence length="39" mass="4212">MDVSKNLDVATRFGTAIGIALSAVIYGLAIGPLIYHYMR</sequence>
<proteinExistence type="predicted"/>
<keyword evidence="1" id="KW-1133">Transmembrane helix</keyword>
<keyword evidence="3" id="KW-1185">Reference proteome</keyword>
<dbReference type="Proteomes" id="UP000535406">
    <property type="component" value="Unassembled WGS sequence"/>
</dbReference>